<comment type="subcellular location">
    <subcellularLocation>
        <location evidence="3">Mitochondrion</location>
    </subcellularLocation>
    <subcellularLocation>
        <location evidence="2">Nucleus</location>
    </subcellularLocation>
</comment>
<evidence type="ECO:0000256" key="3">
    <source>
        <dbReference type="ARBA" id="ARBA00004173"/>
    </source>
</evidence>
<dbReference type="GO" id="GO:0046872">
    <property type="term" value="F:metal ion binding"/>
    <property type="evidence" value="ECO:0007669"/>
    <property type="project" value="UniProtKB-UniRule"/>
</dbReference>
<feature type="compositionally biased region" description="Basic residues" evidence="19">
    <location>
        <begin position="30"/>
        <end position="40"/>
    </location>
</feature>
<dbReference type="Pfam" id="PF10576">
    <property type="entry name" value="EndIII_4Fe-2S"/>
    <property type="match status" value="1"/>
</dbReference>
<name>A0AAD8LZE5_9APIA</name>
<dbReference type="CDD" id="cd00056">
    <property type="entry name" value="ENDO3c"/>
    <property type="match status" value="1"/>
</dbReference>
<evidence type="ECO:0000259" key="20">
    <source>
        <dbReference type="SMART" id="SM00478"/>
    </source>
</evidence>
<dbReference type="SUPFAM" id="SSF48150">
    <property type="entry name" value="DNA-glycosylase"/>
    <property type="match status" value="1"/>
</dbReference>
<dbReference type="PANTHER" id="PTHR42944">
    <property type="entry name" value="ADENINE DNA GLYCOSYLASE"/>
    <property type="match status" value="1"/>
</dbReference>
<evidence type="ECO:0000256" key="4">
    <source>
        <dbReference type="ARBA" id="ARBA00008343"/>
    </source>
</evidence>
<evidence type="ECO:0000256" key="11">
    <source>
        <dbReference type="ARBA" id="ARBA00023004"/>
    </source>
</evidence>
<keyword evidence="22" id="KW-1185">Reference proteome</keyword>
<dbReference type="PROSITE" id="PS01155">
    <property type="entry name" value="ENDONUCLEASE_III_2"/>
    <property type="match status" value="1"/>
</dbReference>
<dbReference type="GO" id="GO:0006284">
    <property type="term" value="P:base-excision repair"/>
    <property type="evidence" value="ECO:0007669"/>
    <property type="project" value="UniProtKB-UniRule"/>
</dbReference>
<dbReference type="Gene3D" id="3.90.79.10">
    <property type="entry name" value="Nucleoside Triphosphate Pyrophosphohydrolase"/>
    <property type="match status" value="1"/>
</dbReference>
<dbReference type="InterPro" id="IPR004036">
    <property type="entry name" value="Endonuclease-III-like_CS2"/>
</dbReference>
<evidence type="ECO:0000256" key="9">
    <source>
        <dbReference type="ARBA" id="ARBA00022763"/>
    </source>
</evidence>
<dbReference type="InterPro" id="IPR015797">
    <property type="entry name" value="NUDIX_hydrolase-like_dom_sf"/>
</dbReference>
<keyword evidence="14" id="KW-0234">DNA repair</keyword>
<evidence type="ECO:0000256" key="8">
    <source>
        <dbReference type="ARBA" id="ARBA00022723"/>
    </source>
</evidence>
<dbReference type="Pfam" id="PF00633">
    <property type="entry name" value="HHH"/>
    <property type="match status" value="1"/>
</dbReference>
<feature type="domain" description="HhH-GPD" evidence="20">
    <location>
        <begin position="109"/>
        <end position="259"/>
    </location>
</feature>
<keyword evidence="13" id="KW-0496">Mitochondrion</keyword>
<dbReference type="FunFam" id="3.90.79.10:FF:000026">
    <property type="entry name" value="Adenine DNA glycosylase"/>
    <property type="match status" value="1"/>
</dbReference>
<dbReference type="InterPro" id="IPR029119">
    <property type="entry name" value="MutY_C"/>
</dbReference>
<keyword evidence="11 18" id="KW-0408">Iron</keyword>
<sequence length="479" mass="53919">MGGTRRSTRNMAKKTTYLTTDDEYEDENKKKKIKRRRQSKKTSTAATSTPNVMIKQEEEVEDIEDFSKEQSFKIRSSLVDWYDNNQRDLPWRNINTSSKAYAVWVSEIMLQQTGVVTVVHYFNRWIHKWPTLLHLSKASLEEVNEMWAGLGYYRRARFLLEGAKFIVQQGGHFPNTLSDLRKIPGIGDYTAGAIASIAFQQAVPVVDGNVVRVIARLRTISANPKLSKTVQTIWKLAGQLVDPDRPGDFNQALMELGATVCTPVNPSCSTCPISDQCRALSVSTHDRSVSVTDYPTKVVKAKKRHEFSAVSVVEIIEDEALMDGPQCNSRFLLVKRPDKGLLAGLWEFPSVPLIGDVDFVTRKDAIDQLLKSFDLEPGSTSNVVLRKDVGECVHVFSHIRLKMYIELLVLHIKGGNRVKLDKENNGWKYVSSKDIASLGLTSGVKKVYTMIQEFRDNIPRKSDKKLSAKSLSKRSCGSS</sequence>
<dbReference type="FunFam" id="1.10.340.30:FF:000002">
    <property type="entry name" value="Adenine DNA glycosylase"/>
    <property type="match status" value="1"/>
</dbReference>
<reference evidence="21" key="2">
    <citation type="submission" date="2023-05" db="EMBL/GenBank/DDBJ databases">
        <authorList>
            <person name="Schelkunov M.I."/>
        </authorList>
    </citation>
    <scope>NUCLEOTIDE SEQUENCE</scope>
    <source>
        <strain evidence="21">Hsosn_3</strain>
        <tissue evidence="21">Leaf</tissue>
    </source>
</reference>
<proteinExistence type="inferred from homology"/>
<dbReference type="GO" id="GO:0034039">
    <property type="term" value="F:8-oxo-7,8-dihydroguanine DNA N-glycosylase activity"/>
    <property type="evidence" value="ECO:0007669"/>
    <property type="project" value="TreeGrafter"/>
</dbReference>
<accession>A0AAD8LZE5</accession>
<comment type="catalytic activity">
    <reaction evidence="1 18">
        <text>Hydrolyzes free adenine bases from 7,8-dihydro-8-oxoguanine:adenine mismatched double-stranded DNA, leaving an apurinic site.</text>
        <dbReference type="EC" id="3.2.2.31"/>
    </reaction>
</comment>
<dbReference type="GO" id="GO:0035485">
    <property type="term" value="F:adenine/guanine mispair binding"/>
    <property type="evidence" value="ECO:0007669"/>
    <property type="project" value="TreeGrafter"/>
</dbReference>
<evidence type="ECO:0000256" key="5">
    <source>
        <dbReference type="ARBA" id="ARBA00012045"/>
    </source>
</evidence>
<evidence type="ECO:0000256" key="1">
    <source>
        <dbReference type="ARBA" id="ARBA00000843"/>
    </source>
</evidence>
<keyword evidence="15" id="KW-0539">Nucleus</keyword>
<keyword evidence="16 18" id="KW-0326">Glycosidase</keyword>
<evidence type="ECO:0000256" key="14">
    <source>
        <dbReference type="ARBA" id="ARBA00023204"/>
    </source>
</evidence>
<dbReference type="GO" id="GO:0005739">
    <property type="term" value="C:mitochondrion"/>
    <property type="evidence" value="ECO:0007669"/>
    <property type="project" value="UniProtKB-SubCell"/>
</dbReference>
<dbReference type="SMART" id="SM00478">
    <property type="entry name" value="ENDO3c"/>
    <property type="match status" value="1"/>
</dbReference>
<dbReference type="SUPFAM" id="SSF55811">
    <property type="entry name" value="Nudix"/>
    <property type="match status" value="1"/>
</dbReference>
<dbReference type="SMART" id="SM00525">
    <property type="entry name" value="FES"/>
    <property type="match status" value="1"/>
</dbReference>
<dbReference type="FunFam" id="1.10.1670.10:FF:000002">
    <property type="entry name" value="Adenine DNA glycosylase"/>
    <property type="match status" value="1"/>
</dbReference>
<evidence type="ECO:0000256" key="6">
    <source>
        <dbReference type="ARBA" id="ARBA00022023"/>
    </source>
</evidence>
<dbReference type="GO" id="GO:0000701">
    <property type="term" value="F:purine-specific mismatch base pair DNA N-glycosylase activity"/>
    <property type="evidence" value="ECO:0007669"/>
    <property type="project" value="UniProtKB-EC"/>
</dbReference>
<evidence type="ECO:0000313" key="21">
    <source>
        <dbReference type="EMBL" id="KAK1353957.1"/>
    </source>
</evidence>
<reference evidence="21" key="1">
    <citation type="submission" date="2023-02" db="EMBL/GenBank/DDBJ databases">
        <title>Genome of toxic invasive species Heracleum sosnowskyi carries increased number of genes despite the absence of recent whole-genome duplications.</title>
        <authorList>
            <person name="Schelkunov M."/>
            <person name="Shtratnikova V."/>
            <person name="Makarenko M."/>
            <person name="Klepikova A."/>
            <person name="Omelchenko D."/>
            <person name="Novikova G."/>
            <person name="Obukhova E."/>
            <person name="Bogdanov V."/>
            <person name="Penin A."/>
            <person name="Logacheva M."/>
        </authorList>
    </citation>
    <scope>NUCLEOTIDE SEQUENCE</scope>
    <source>
        <strain evidence="21">Hsosn_3</strain>
        <tissue evidence="21">Leaf</tissue>
    </source>
</reference>
<dbReference type="PANTHER" id="PTHR42944:SF1">
    <property type="entry name" value="ADENINE DNA GLYCOSYLASE"/>
    <property type="match status" value="1"/>
</dbReference>
<comment type="caution">
    <text evidence="21">The sequence shown here is derived from an EMBL/GenBank/DDBJ whole genome shotgun (WGS) entry which is preliminary data.</text>
</comment>
<evidence type="ECO:0000256" key="12">
    <source>
        <dbReference type="ARBA" id="ARBA00023014"/>
    </source>
</evidence>
<dbReference type="CDD" id="cd03431">
    <property type="entry name" value="NUDIX_DNA_Glycosylase_C-MutY"/>
    <property type="match status" value="1"/>
</dbReference>
<comment type="function">
    <text evidence="17">Involved in oxidative DNA damage repair. Initiates repair of A*oxoG to C*G by removing the inappropriately paired adenine base from the DNA backbone. Possesses both adenine and 2-OH-A DNA glycosylase activities.</text>
</comment>
<evidence type="ECO:0000256" key="17">
    <source>
        <dbReference type="ARBA" id="ARBA00058024"/>
    </source>
</evidence>
<evidence type="ECO:0000256" key="15">
    <source>
        <dbReference type="ARBA" id="ARBA00023242"/>
    </source>
</evidence>
<evidence type="ECO:0000256" key="2">
    <source>
        <dbReference type="ARBA" id="ARBA00004123"/>
    </source>
</evidence>
<comment type="similarity">
    <text evidence="4 18">Belongs to the Nth/MutY family.</text>
</comment>
<evidence type="ECO:0000256" key="10">
    <source>
        <dbReference type="ARBA" id="ARBA00022801"/>
    </source>
</evidence>
<dbReference type="GO" id="GO:0005634">
    <property type="term" value="C:nucleus"/>
    <property type="evidence" value="ECO:0007669"/>
    <property type="project" value="UniProtKB-SubCell"/>
</dbReference>
<keyword evidence="7" id="KW-0004">4Fe-4S</keyword>
<comment type="function">
    <text evidence="18">Adenine glycosylase active on G-A mispairs.</text>
</comment>
<evidence type="ECO:0000256" key="18">
    <source>
        <dbReference type="RuleBase" id="RU365096"/>
    </source>
</evidence>
<dbReference type="GO" id="GO:0032357">
    <property type="term" value="F:oxidized purine DNA binding"/>
    <property type="evidence" value="ECO:0007669"/>
    <property type="project" value="TreeGrafter"/>
</dbReference>
<feature type="compositionally biased region" description="Basic residues" evidence="19">
    <location>
        <begin position="1"/>
        <end position="12"/>
    </location>
</feature>
<organism evidence="21 22">
    <name type="scientific">Heracleum sosnowskyi</name>
    <dbReference type="NCBI Taxonomy" id="360622"/>
    <lineage>
        <taxon>Eukaryota</taxon>
        <taxon>Viridiplantae</taxon>
        <taxon>Streptophyta</taxon>
        <taxon>Embryophyta</taxon>
        <taxon>Tracheophyta</taxon>
        <taxon>Spermatophyta</taxon>
        <taxon>Magnoliopsida</taxon>
        <taxon>eudicotyledons</taxon>
        <taxon>Gunneridae</taxon>
        <taxon>Pentapetalae</taxon>
        <taxon>asterids</taxon>
        <taxon>campanulids</taxon>
        <taxon>Apiales</taxon>
        <taxon>Apiaceae</taxon>
        <taxon>Apioideae</taxon>
        <taxon>apioid superclade</taxon>
        <taxon>Tordylieae</taxon>
        <taxon>Tordyliinae</taxon>
        <taxon>Heracleum</taxon>
    </lineage>
</organism>
<evidence type="ECO:0000256" key="16">
    <source>
        <dbReference type="ARBA" id="ARBA00023295"/>
    </source>
</evidence>
<dbReference type="Pfam" id="PF00730">
    <property type="entry name" value="HhH-GPD"/>
    <property type="match status" value="1"/>
</dbReference>
<dbReference type="InterPro" id="IPR003265">
    <property type="entry name" value="HhH-GPD_domain"/>
</dbReference>
<keyword evidence="12" id="KW-0411">Iron-sulfur</keyword>
<dbReference type="InterPro" id="IPR011257">
    <property type="entry name" value="DNA_glycosylase"/>
</dbReference>
<dbReference type="InterPro" id="IPR000445">
    <property type="entry name" value="HhH_motif"/>
</dbReference>
<evidence type="ECO:0000313" key="22">
    <source>
        <dbReference type="Proteomes" id="UP001237642"/>
    </source>
</evidence>
<feature type="region of interest" description="Disordered" evidence="19">
    <location>
        <begin position="1"/>
        <end position="51"/>
    </location>
</feature>
<dbReference type="Pfam" id="PF14815">
    <property type="entry name" value="NUDIX_4"/>
    <property type="match status" value="1"/>
</dbReference>
<dbReference type="InterPro" id="IPR023170">
    <property type="entry name" value="HhH_base_excis_C"/>
</dbReference>
<comment type="cofactor">
    <cofactor evidence="18">
        <name>[4Fe-4S] cluster</name>
        <dbReference type="ChEBI" id="CHEBI:49883"/>
    </cofactor>
    <text evidence="18">Binds 1 [4Fe-4S] cluster.</text>
</comment>
<dbReference type="Gene3D" id="1.10.340.30">
    <property type="entry name" value="Hypothetical protein, domain 2"/>
    <property type="match status" value="1"/>
</dbReference>
<dbReference type="InterPro" id="IPR044298">
    <property type="entry name" value="MIG/MutY"/>
</dbReference>
<dbReference type="GO" id="GO:0006298">
    <property type="term" value="P:mismatch repair"/>
    <property type="evidence" value="ECO:0007669"/>
    <property type="project" value="TreeGrafter"/>
</dbReference>
<dbReference type="AlphaFoldDB" id="A0AAD8LZE5"/>
<dbReference type="EMBL" id="JAUIZM010000011">
    <property type="protein sequence ID" value="KAK1353957.1"/>
    <property type="molecule type" value="Genomic_DNA"/>
</dbReference>
<protein>
    <recommendedName>
        <fullName evidence="6 18">Adenine DNA glycosylase</fullName>
        <ecNumber evidence="5 18">3.2.2.31</ecNumber>
    </recommendedName>
</protein>
<dbReference type="Gene3D" id="1.10.1670.10">
    <property type="entry name" value="Helix-hairpin-Helix base-excision DNA repair enzymes (C-terminal)"/>
    <property type="match status" value="1"/>
</dbReference>
<evidence type="ECO:0000256" key="13">
    <source>
        <dbReference type="ARBA" id="ARBA00023128"/>
    </source>
</evidence>
<dbReference type="Proteomes" id="UP001237642">
    <property type="component" value="Unassembled WGS sequence"/>
</dbReference>
<evidence type="ECO:0000256" key="19">
    <source>
        <dbReference type="SAM" id="MobiDB-lite"/>
    </source>
</evidence>
<keyword evidence="10" id="KW-0378">Hydrolase</keyword>
<gene>
    <name evidence="21" type="ORF">POM88_047213</name>
</gene>
<dbReference type="InterPro" id="IPR003651">
    <property type="entry name" value="Endonuclease3_FeS-loop_motif"/>
</dbReference>
<keyword evidence="8" id="KW-0479">Metal-binding</keyword>
<dbReference type="EC" id="3.2.2.31" evidence="5 18"/>
<keyword evidence="9 18" id="KW-0227">DNA damage</keyword>
<dbReference type="GO" id="GO:0051539">
    <property type="term" value="F:4 iron, 4 sulfur cluster binding"/>
    <property type="evidence" value="ECO:0007669"/>
    <property type="project" value="UniProtKB-UniRule"/>
</dbReference>
<evidence type="ECO:0000256" key="7">
    <source>
        <dbReference type="ARBA" id="ARBA00022485"/>
    </source>
</evidence>